<dbReference type="EMBL" id="LSRX01000644">
    <property type="protein sequence ID" value="OLP91898.1"/>
    <property type="molecule type" value="Genomic_DNA"/>
</dbReference>
<keyword evidence="4" id="KW-1185">Reference proteome</keyword>
<dbReference type="GO" id="GO:0005737">
    <property type="term" value="C:cytoplasm"/>
    <property type="evidence" value="ECO:0007669"/>
    <property type="project" value="TreeGrafter"/>
</dbReference>
<dbReference type="Pfam" id="PF13637">
    <property type="entry name" value="Ank_4"/>
    <property type="match status" value="1"/>
</dbReference>
<gene>
    <name evidence="3" type="primary">UVR8</name>
    <name evidence="3" type="ORF">AK812_SmicGene26341</name>
</gene>
<dbReference type="Proteomes" id="UP000186817">
    <property type="component" value="Unassembled WGS sequence"/>
</dbReference>
<dbReference type="OrthoDB" id="194358at2759"/>
<sequence length="817" mass="86616">MALRLLADSNHYVTPQDVYNLLLLRHHVGWTHWAQNVVPFLAWRLLRASPVAAGPYATRAISEAGQLVCFGEFVNPLPPDLGPVVAVAAGDLHTCAVKASGELVCFGRNLYGQCDVPADLSPVVAVAAGYDHTCAVRACGELVCFGNNRYGQCDVPPDLGEVVAVAAGAYHTCAVKASGERVCFGNNLNGECDVPPDLGAVVAVAAGAYHTCAVRASGELVCFEGNRYGQCDVPPDLGAVVAVAAGAYHTCAVKASGELICFGGNDWGQCGVPRDLGPVVAVAAGSELTCAVKASGELVCVGRNDFGQCNVPPGFKIRLAPQSIGTPTPDPTQEDSELFEHFVRESFSSKVEDQSLCDGVGGFLAWTPDHAAALSLYVESDLSSCKKDTAETRPGDVSRYSESALGGTKCVPDVAAFITKYSEPPDDDKKVLLLLLLLLLRELLDPEFFACERLVVVTPRFRSKLCQSNHFVAHSFECKSLRLLKAAGQHFEVDASLKTKLAELWAGASLRDALQGELSAQVPDMGVHSLPEYAELCSEGLPPVTALKKHLQTFCGHPRFRQRILWQGGIVREEDALVGALIGAAALGRLEELEVRATKLLLEDGGMTETHVMVQLGKAMEVPAVVVMVKCRPIVLFRPAAAAKTAVRGEATDLDKHGSWNANANAPSALAAVDQAGPDQTTPLFMAAQNGFSEAIPSALLLLLLLLLLPGLNRDCTDVGATPMFIAAGRGNLEVVRILLEHQADPDKAQIENRATPLLMAASKGHSEVVRLLLEANADQDSDLTAGGVTPLLMACVRGHRGIMDPFALKVSPILIG</sequence>
<dbReference type="InterPro" id="IPR036770">
    <property type="entry name" value="Ankyrin_rpt-contain_sf"/>
</dbReference>
<dbReference type="AlphaFoldDB" id="A0A1Q9D9S1"/>
<evidence type="ECO:0000313" key="4">
    <source>
        <dbReference type="Proteomes" id="UP000186817"/>
    </source>
</evidence>
<keyword evidence="3" id="KW-0675">Receptor</keyword>
<dbReference type="Gene3D" id="2.130.10.30">
    <property type="entry name" value="Regulator of chromosome condensation 1/beta-lactamase-inhibitor protein II"/>
    <property type="match status" value="2"/>
</dbReference>
<dbReference type="InterPro" id="IPR000408">
    <property type="entry name" value="Reg_chr_condens"/>
</dbReference>
<feature type="repeat" description="RCC1" evidence="2">
    <location>
        <begin position="257"/>
        <end position="295"/>
    </location>
</feature>
<dbReference type="Gene3D" id="1.25.40.20">
    <property type="entry name" value="Ankyrin repeat-containing domain"/>
    <property type="match status" value="1"/>
</dbReference>
<dbReference type="SUPFAM" id="SSF50985">
    <property type="entry name" value="RCC1/BLIP-II"/>
    <property type="match status" value="1"/>
</dbReference>
<evidence type="ECO:0000256" key="2">
    <source>
        <dbReference type="PROSITE-ProRule" id="PRU00235"/>
    </source>
</evidence>
<evidence type="ECO:0000256" key="1">
    <source>
        <dbReference type="PROSITE-ProRule" id="PRU00023"/>
    </source>
</evidence>
<proteinExistence type="predicted"/>
<keyword evidence="1" id="KW-0040">ANK repeat</keyword>
<dbReference type="InterPro" id="IPR002110">
    <property type="entry name" value="Ankyrin_rpt"/>
</dbReference>
<dbReference type="Pfam" id="PF13540">
    <property type="entry name" value="RCC1_2"/>
    <property type="match status" value="6"/>
</dbReference>
<dbReference type="PROSITE" id="PS50088">
    <property type="entry name" value="ANK_REPEAT"/>
    <property type="match status" value="2"/>
</dbReference>
<feature type="repeat" description="RCC1" evidence="2">
    <location>
        <begin position="140"/>
        <end position="178"/>
    </location>
</feature>
<evidence type="ECO:0000313" key="3">
    <source>
        <dbReference type="EMBL" id="OLP91898.1"/>
    </source>
</evidence>
<dbReference type="PANTHER" id="PTHR45982">
    <property type="entry name" value="REGULATOR OF CHROMOSOME CONDENSATION"/>
    <property type="match status" value="1"/>
</dbReference>
<dbReference type="SMART" id="SM00248">
    <property type="entry name" value="ANK"/>
    <property type="match status" value="3"/>
</dbReference>
<dbReference type="PROSITE" id="PS50297">
    <property type="entry name" value="ANK_REP_REGION"/>
    <property type="match status" value="2"/>
</dbReference>
<dbReference type="PROSITE" id="PS50012">
    <property type="entry name" value="RCC1_3"/>
    <property type="match status" value="2"/>
</dbReference>
<dbReference type="PANTHER" id="PTHR45982:SF1">
    <property type="entry name" value="REGULATOR OF CHROMOSOME CONDENSATION"/>
    <property type="match status" value="1"/>
</dbReference>
<feature type="repeat" description="ANK" evidence="1">
    <location>
        <begin position="753"/>
        <end position="785"/>
    </location>
</feature>
<organism evidence="3 4">
    <name type="scientific">Symbiodinium microadriaticum</name>
    <name type="common">Dinoflagellate</name>
    <name type="synonym">Zooxanthella microadriatica</name>
    <dbReference type="NCBI Taxonomy" id="2951"/>
    <lineage>
        <taxon>Eukaryota</taxon>
        <taxon>Sar</taxon>
        <taxon>Alveolata</taxon>
        <taxon>Dinophyceae</taxon>
        <taxon>Suessiales</taxon>
        <taxon>Symbiodiniaceae</taxon>
        <taxon>Symbiodinium</taxon>
    </lineage>
</organism>
<accession>A0A1Q9D9S1</accession>
<reference evidence="3 4" key="1">
    <citation type="submission" date="2016-02" db="EMBL/GenBank/DDBJ databases">
        <title>Genome analysis of coral dinoflagellate symbionts highlights evolutionary adaptations to a symbiotic lifestyle.</title>
        <authorList>
            <person name="Aranda M."/>
            <person name="Li Y."/>
            <person name="Liew Y.J."/>
            <person name="Baumgarten S."/>
            <person name="Simakov O."/>
            <person name="Wilson M."/>
            <person name="Piel J."/>
            <person name="Ashoor H."/>
            <person name="Bougouffa S."/>
            <person name="Bajic V.B."/>
            <person name="Ryu T."/>
            <person name="Ravasi T."/>
            <person name="Bayer T."/>
            <person name="Micklem G."/>
            <person name="Kim H."/>
            <person name="Bhak J."/>
            <person name="Lajeunesse T.C."/>
            <person name="Voolstra C.R."/>
        </authorList>
    </citation>
    <scope>NUCLEOTIDE SEQUENCE [LARGE SCALE GENOMIC DNA]</scope>
    <source>
        <strain evidence="3 4">CCMP2467</strain>
    </source>
</reference>
<feature type="repeat" description="ANK" evidence="1">
    <location>
        <begin position="719"/>
        <end position="751"/>
    </location>
</feature>
<name>A0A1Q9D9S1_SYMMI</name>
<comment type="caution">
    <text evidence="3">The sequence shown here is derived from an EMBL/GenBank/DDBJ whole genome shotgun (WGS) entry which is preliminary data.</text>
</comment>
<dbReference type="InterPro" id="IPR051553">
    <property type="entry name" value="Ran_GTPase-activating"/>
</dbReference>
<protein>
    <submittedName>
        <fullName evidence="3">Ultraviolet-B receptor UVR8</fullName>
    </submittedName>
</protein>
<dbReference type="GO" id="GO:0005085">
    <property type="term" value="F:guanyl-nucleotide exchange factor activity"/>
    <property type="evidence" value="ECO:0007669"/>
    <property type="project" value="TreeGrafter"/>
</dbReference>
<dbReference type="InterPro" id="IPR009091">
    <property type="entry name" value="RCC1/BLIP-II"/>
</dbReference>
<dbReference type="SUPFAM" id="SSF48403">
    <property type="entry name" value="Ankyrin repeat"/>
    <property type="match status" value="1"/>
</dbReference>